<dbReference type="RefSeq" id="WP_344470379.1">
    <property type="nucleotide sequence ID" value="NZ_BAAAQX010000001.1"/>
</dbReference>
<protein>
    <submittedName>
        <fullName evidence="3">SDR family NAD(P)-dependent oxidoreductase</fullName>
    </submittedName>
</protein>
<organism evidence="3 4">
    <name type="scientific">Nonomuraea monospora</name>
    <dbReference type="NCBI Taxonomy" id="568818"/>
    <lineage>
        <taxon>Bacteria</taxon>
        <taxon>Bacillati</taxon>
        <taxon>Actinomycetota</taxon>
        <taxon>Actinomycetes</taxon>
        <taxon>Streptosporangiales</taxon>
        <taxon>Streptosporangiaceae</taxon>
        <taxon>Nonomuraea</taxon>
    </lineage>
</organism>
<name>A0ABP5NY87_9ACTN</name>
<sequence>MHPDLTGKKALVTGGTRGIGKEITLTLARAGADVLACFRGDTEAAGRLVSDLAETDGSHHVVQADVSRPQDLDRLLRECRDRLGGLDTVVGNAGAISHVPLDELRPDQWHTVIDTNLTASMFVVQKALPLLAPGASIVHVGSRVATVGIPLRAHYTAAKAGLIGLTRSMAKELGPRGIRVNLVAPGPVDTGQPLDPGVRAGYESRIALGRLGRPEEVANVVAFLACDLASFVTGATIDVDGGV</sequence>
<comment type="similarity">
    <text evidence="1">Belongs to the short-chain dehydrogenases/reductases (SDR) family.</text>
</comment>
<evidence type="ECO:0000313" key="4">
    <source>
        <dbReference type="Proteomes" id="UP001499843"/>
    </source>
</evidence>
<dbReference type="InterPro" id="IPR002347">
    <property type="entry name" value="SDR_fam"/>
</dbReference>
<comment type="caution">
    <text evidence="3">The sequence shown here is derived from an EMBL/GenBank/DDBJ whole genome shotgun (WGS) entry which is preliminary data.</text>
</comment>
<dbReference type="SUPFAM" id="SSF51735">
    <property type="entry name" value="NAD(P)-binding Rossmann-fold domains"/>
    <property type="match status" value="1"/>
</dbReference>
<dbReference type="SMART" id="SM00822">
    <property type="entry name" value="PKS_KR"/>
    <property type="match status" value="1"/>
</dbReference>
<dbReference type="PANTHER" id="PTHR42760:SF40">
    <property type="entry name" value="3-OXOACYL-[ACYL-CARRIER-PROTEIN] REDUCTASE, CHLOROPLASTIC"/>
    <property type="match status" value="1"/>
</dbReference>
<reference evidence="4" key="1">
    <citation type="journal article" date="2019" name="Int. J. Syst. Evol. Microbiol.">
        <title>The Global Catalogue of Microorganisms (GCM) 10K type strain sequencing project: providing services to taxonomists for standard genome sequencing and annotation.</title>
        <authorList>
            <consortium name="The Broad Institute Genomics Platform"/>
            <consortium name="The Broad Institute Genome Sequencing Center for Infectious Disease"/>
            <person name="Wu L."/>
            <person name="Ma J."/>
        </authorList>
    </citation>
    <scope>NUCLEOTIDE SEQUENCE [LARGE SCALE GENOMIC DNA]</scope>
    <source>
        <strain evidence="4">JCM 16114</strain>
    </source>
</reference>
<evidence type="ECO:0000259" key="2">
    <source>
        <dbReference type="SMART" id="SM00822"/>
    </source>
</evidence>
<dbReference type="InterPro" id="IPR020904">
    <property type="entry name" value="Sc_DH/Rdtase_CS"/>
</dbReference>
<dbReference type="Proteomes" id="UP001499843">
    <property type="component" value="Unassembled WGS sequence"/>
</dbReference>
<gene>
    <name evidence="3" type="ORF">GCM10009850_003760</name>
</gene>
<dbReference type="CDD" id="cd05233">
    <property type="entry name" value="SDR_c"/>
    <property type="match status" value="1"/>
</dbReference>
<dbReference type="Pfam" id="PF13561">
    <property type="entry name" value="adh_short_C2"/>
    <property type="match status" value="1"/>
</dbReference>
<proteinExistence type="inferred from homology"/>
<feature type="domain" description="Ketoreductase" evidence="2">
    <location>
        <begin position="8"/>
        <end position="186"/>
    </location>
</feature>
<dbReference type="InterPro" id="IPR036291">
    <property type="entry name" value="NAD(P)-bd_dom_sf"/>
</dbReference>
<dbReference type="PRINTS" id="PR00081">
    <property type="entry name" value="GDHRDH"/>
</dbReference>
<dbReference type="PRINTS" id="PR00080">
    <property type="entry name" value="SDRFAMILY"/>
</dbReference>
<accession>A0ABP5NY87</accession>
<dbReference type="Gene3D" id="3.40.50.720">
    <property type="entry name" value="NAD(P)-binding Rossmann-like Domain"/>
    <property type="match status" value="1"/>
</dbReference>
<evidence type="ECO:0000256" key="1">
    <source>
        <dbReference type="ARBA" id="ARBA00006484"/>
    </source>
</evidence>
<dbReference type="PANTHER" id="PTHR42760">
    <property type="entry name" value="SHORT-CHAIN DEHYDROGENASES/REDUCTASES FAMILY MEMBER"/>
    <property type="match status" value="1"/>
</dbReference>
<dbReference type="EMBL" id="BAAAQX010000001">
    <property type="protein sequence ID" value="GAA2204463.1"/>
    <property type="molecule type" value="Genomic_DNA"/>
</dbReference>
<keyword evidence="4" id="KW-1185">Reference proteome</keyword>
<dbReference type="InterPro" id="IPR057326">
    <property type="entry name" value="KR_dom"/>
</dbReference>
<dbReference type="PROSITE" id="PS00061">
    <property type="entry name" value="ADH_SHORT"/>
    <property type="match status" value="1"/>
</dbReference>
<evidence type="ECO:0000313" key="3">
    <source>
        <dbReference type="EMBL" id="GAA2204463.1"/>
    </source>
</evidence>